<dbReference type="EMBL" id="CP073366">
    <property type="protein sequence ID" value="QUJ72202.1"/>
    <property type="molecule type" value="Genomic_DNA"/>
</dbReference>
<gene>
    <name evidence="1" type="ORF">KDQ40_00165</name>
</gene>
<evidence type="ECO:0008006" key="3">
    <source>
        <dbReference type="Google" id="ProtNLM"/>
    </source>
</evidence>
<dbReference type="GeneID" id="64821323"/>
<evidence type="ECO:0000313" key="2">
    <source>
        <dbReference type="Proteomes" id="UP000682967"/>
    </source>
</evidence>
<evidence type="ECO:0000313" key="1">
    <source>
        <dbReference type="EMBL" id="QUJ72202.1"/>
    </source>
</evidence>
<dbReference type="KEGG" id="hsin:KDQ40_00165"/>
<sequence>MSASLPLRLKYVCGRYGRAMIVSLVVLSALLFVGAAVAEPSTQQKTVQTNEQRVSTELTASGEVVSDSSLYEERETVTDSPVYMMESIPALTIEAASSVPSEQSVTVIHEITLQLSVERQGEVFWTDQRTVANRTQRVSDGTAQTTATLDVASLAENRLRALEADTNGVGTVRARVVLDTSYETNAYTGSTTISSPLTVSDRYYEFDTPRKAERIHTTPVVQNNTAAPSGVGALATAIGIPGQSVWLLFAGLLGLVGAVAIKTVNVRTGDFEAFERRYESVRYAEWISRGRIPDTGQYARVPVERLVDLVDIAIDSEKRVIYDTEQEYYAVVDGNLIYEFREESDAPGRMHEFGLAPIDGESVTPEQALQEAEAMVTTENGDAGGDGSSTFILSAEYSLC</sequence>
<organism evidence="1 2">
    <name type="scientific">Haloarcula marismortui ATCC 33800</name>
    <dbReference type="NCBI Taxonomy" id="662476"/>
    <lineage>
        <taxon>Archaea</taxon>
        <taxon>Methanobacteriati</taxon>
        <taxon>Methanobacteriota</taxon>
        <taxon>Stenosarchaea group</taxon>
        <taxon>Halobacteria</taxon>
        <taxon>Halobacteriales</taxon>
        <taxon>Haloarculaceae</taxon>
        <taxon>Haloarcula</taxon>
    </lineage>
</organism>
<dbReference type="Proteomes" id="UP000682967">
    <property type="component" value="Chromosome"/>
</dbReference>
<dbReference type="RefSeq" id="WP_211552512.1">
    <property type="nucleotide sequence ID" value="NZ_CP073366.1"/>
</dbReference>
<name>A0A8T8KH86_9EURY</name>
<proteinExistence type="predicted"/>
<dbReference type="AlphaFoldDB" id="A0A8T8KH86"/>
<dbReference type="Pfam" id="PF17231">
    <property type="entry name" value="DUF5305"/>
    <property type="match status" value="1"/>
</dbReference>
<accession>A0A8T8KH86</accession>
<reference evidence="1" key="1">
    <citation type="submission" date="2021-04" db="EMBL/GenBank/DDBJ databases">
        <title>Complete Genome sequence and Methylome Analysis of the Haloarchaeon Haloarcula sinaiiensis.</title>
        <authorList>
            <person name="Fomenkov A."/>
            <person name="DasSarma P."/>
            <person name="DasSarma S."/>
            <person name="Roberts R.J."/>
        </authorList>
    </citation>
    <scope>NUCLEOTIDE SEQUENCE</scope>
    <source>
        <strain evidence="1">ATCC 33800</strain>
    </source>
</reference>
<dbReference type="InterPro" id="IPR035185">
    <property type="entry name" value="DUF5305"/>
</dbReference>
<protein>
    <recommendedName>
        <fullName evidence="3">DUF5305 domain-containing protein</fullName>
    </recommendedName>
</protein>